<sequence>MDKPYAVTILKKSQASESAIGVCIDKDAIFARFNAIAAQNKILSDEFPPEKTNVSHEVYIFLHDFPV</sequence>
<dbReference type="EMBL" id="JYDI01001351">
    <property type="protein sequence ID" value="KRY32889.1"/>
    <property type="molecule type" value="Genomic_DNA"/>
</dbReference>
<reference evidence="1 2" key="1">
    <citation type="submission" date="2015-01" db="EMBL/GenBank/DDBJ databases">
        <title>Evolution of Trichinella species and genotypes.</title>
        <authorList>
            <person name="Korhonen P.K."/>
            <person name="Edoardo P."/>
            <person name="Giuseppe L.R."/>
            <person name="Gasser R.B."/>
        </authorList>
    </citation>
    <scope>NUCLEOTIDE SEQUENCE [LARGE SCALE GENOMIC DNA]</scope>
    <source>
        <strain evidence="1">ISS120</strain>
    </source>
</reference>
<dbReference type="AlphaFoldDB" id="A0A0V1B7B0"/>
<proteinExistence type="predicted"/>
<name>A0A0V1B7B0_TRIBR</name>
<comment type="caution">
    <text evidence="1">The sequence shown here is derived from an EMBL/GenBank/DDBJ whole genome shotgun (WGS) entry which is preliminary data.</text>
</comment>
<evidence type="ECO:0000313" key="2">
    <source>
        <dbReference type="Proteomes" id="UP000054653"/>
    </source>
</evidence>
<protein>
    <submittedName>
        <fullName evidence="1">Uncharacterized protein</fullName>
    </submittedName>
</protein>
<gene>
    <name evidence="1" type="ORF">T03_1674</name>
</gene>
<dbReference type="Proteomes" id="UP000054653">
    <property type="component" value="Unassembled WGS sequence"/>
</dbReference>
<dbReference type="STRING" id="45882.A0A0V1B7B0"/>
<organism evidence="1 2">
    <name type="scientific">Trichinella britovi</name>
    <name type="common">Parasitic roundworm</name>
    <dbReference type="NCBI Taxonomy" id="45882"/>
    <lineage>
        <taxon>Eukaryota</taxon>
        <taxon>Metazoa</taxon>
        <taxon>Ecdysozoa</taxon>
        <taxon>Nematoda</taxon>
        <taxon>Enoplea</taxon>
        <taxon>Dorylaimia</taxon>
        <taxon>Trichinellida</taxon>
        <taxon>Trichinellidae</taxon>
        <taxon>Trichinella</taxon>
    </lineage>
</organism>
<accession>A0A0V1B7B0</accession>
<dbReference type="OrthoDB" id="5916554at2759"/>
<evidence type="ECO:0000313" key="1">
    <source>
        <dbReference type="EMBL" id="KRY32889.1"/>
    </source>
</evidence>
<keyword evidence="2" id="KW-1185">Reference proteome</keyword>